<protein>
    <recommendedName>
        <fullName evidence="3">Outer membrane lipoprotein-sorting protein</fullName>
    </recommendedName>
</protein>
<dbReference type="EMBL" id="LFNG01000007">
    <property type="protein sequence ID" value="KMQ71468.1"/>
    <property type="molecule type" value="Genomic_DNA"/>
</dbReference>
<sequence length="244" mass="27631">MKIFKTILSIAMISTASVYSYGQTADEIVSKYLETIDPGKKLSKLEGLKMDMVAKAQGMEIPVSLLSAKNGEMLMNINLQGKEITQIAFDGKEMWSTNFMTMKAEKADAETTENMKQNIDFPDPFFNYKAKGYKIEYLGKETKDGADAYKIKLTKKPIKVQGQPQENISFYYFDVDSNLPIVTEAEIQEGPMKGQKSISKMSDYQEVDGIYFPFSLQMMGQELKVNKITMNPTIDKKIFAFPMQ</sequence>
<reference evidence="1 2" key="1">
    <citation type="journal article" date="2004" name="Int. J. Syst. Evol. Microbiol.">
        <title>Kaistella koreensis gen. nov., sp. nov., a novel member of the Chryseobacterium-Bergeyella-Riemerella branch.</title>
        <authorList>
            <person name="Kim M.K."/>
            <person name="Im W.T."/>
            <person name="Shin Y.K."/>
            <person name="Lim J.H."/>
            <person name="Kim S.H."/>
            <person name="Lee B.C."/>
            <person name="Park M.Y."/>
            <person name="Lee K.Y."/>
            <person name="Lee S.T."/>
        </authorList>
    </citation>
    <scope>NUCLEOTIDE SEQUENCE [LARGE SCALE GENOMIC DNA]</scope>
    <source>
        <strain evidence="1 2">CCUG 49689</strain>
    </source>
</reference>
<dbReference type="Gene3D" id="2.50.20.10">
    <property type="entry name" value="Lipoprotein localisation LolA/LolB/LppX"/>
    <property type="match status" value="1"/>
</dbReference>
<dbReference type="STRING" id="1304281.ACM44_06460"/>
<comment type="caution">
    <text evidence="1">The sequence shown here is derived from an EMBL/GenBank/DDBJ whole genome shotgun (WGS) entry which is preliminary data.</text>
</comment>
<organism evidence="1 2">
    <name type="scientific">Chryseobacterium koreense CCUG 49689</name>
    <dbReference type="NCBI Taxonomy" id="1304281"/>
    <lineage>
        <taxon>Bacteria</taxon>
        <taxon>Pseudomonadati</taxon>
        <taxon>Bacteroidota</taxon>
        <taxon>Flavobacteriia</taxon>
        <taxon>Flavobacteriales</taxon>
        <taxon>Weeksellaceae</taxon>
        <taxon>Chryseobacterium group</taxon>
        <taxon>Chryseobacterium</taxon>
    </lineage>
</organism>
<name>A0A0J7IZ00_9FLAO</name>
<evidence type="ECO:0000313" key="2">
    <source>
        <dbReference type="Proteomes" id="UP000035900"/>
    </source>
</evidence>
<dbReference type="Proteomes" id="UP000035900">
    <property type="component" value="Unassembled WGS sequence"/>
</dbReference>
<keyword evidence="2" id="KW-1185">Reference proteome</keyword>
<gene>
    <name evidence="1" type="ORF">ACM44_06460</name>
</gene>
<evidence type="ECO:0008006" key="3">
    <source>
        <dbReference type="Google" id="ProtNLM"/>
    </source>
</evidence>
<proteinExistence type="predicted"/>
<dbReference type="PATRIC" id="fig|1304281.5.peg.1386"/>
<dbReference type="AlphaFoldDB" id="A0A0J7IZ00"/>
<accession>A0A0J7IZ00</accession>
<dbReference type="RefSeq" id="WP_048499215.1">
    <property type="nucleotide sequence ID" value="NZ_LFNG01000007.1"/>
</dbReference>
<evidence type="ECO:0000313" key="1">
    <source>
        <dbReference type="EMBL" id="KMQ71468.1"/>
    </source>
</evidence>